<accession>A0A4Y6UBB7</accession>
<sequence>MITWRGALAATMLLGCALLVALPVAMGGAALEQRLGAGPVAVTSLVARFLPHQFTITLGQGREALVRWRQIGLNWHWADPDWLEVNLAGLALDPLPGQHGPQAQLARGQVRLRLTPLLRRSVVVGRVTLDGLEATLPASMAQPAQPKQPAPAASTSATPSKSNPPSVRKPSSAHGQKGWHLDLSAFSTLALTHVRVQLQLAKGMGPTTPLLVSTPQLLVIHGGGTGPASGGDVWSGGGHVMLAMGGQALQAKLHLETVLAAAGAQSAWVGAPEQTLWQLQTDPIVPARLAPWLPQAAREALSPWQVPVAVQASGLWPSTAHGGQRAQATVQVDLGAGHMLQDKAPPLHFHDAHVVVTGSWEGGLAFRKAHINLPRIHFGMVDSAGRLVPVDGTGSMGWDDLQAGKAIELDARATMGEAHFANLLSLWPKGLAEGGRRWVGGNITAGTATGFVLHLHGKSAPTQAPGDLFGNVNLTTLEGHVHGHGLTVWWLRPVQPITGLEAEGVFINPNVIHIPLGGGHMRDGLGGFINVPKGDVLLTALMANTNYGTIKVDLNGHLPGVLKVLANRRLNLLSRYHLPLSHVAGDVKGQLKVFLPLDENVTMGQVGFNANVDMRRVQARAPVVQSIKDGQGKLHVTSDWMAFKGFAFMHGLPIHMRLWQNFDAPAPGMVMARANLRALVTPSALRKSGLDSDGHFTGQAAAETTVLQTHLGPKRNNLDIGLSLDLTKAGLLTPVWRKQAGVPAYSSAHAVWEGGHLVALDHLAADGPQLHVRGKAILLDNEVAGARLVPFDIGQTRAALEGLWPTAHHPERTWEANLRASVFDLAGALQPSQGPQKNPVKLEEEHPRAKPTPVQLPAGKWNVRLQADKLLYRPGVALGHVLATMAWDHRTLEQAQLDLESPYPLHARLMPDQRVPGDRTIALHTSNLGGVLNVMGITPLFQGGQTALEGRFHPDSMAVGTPEDHLGVGLGLMPFKGHLQVRHFDYVPAPKGKVTGGKAASGPSALAPAKATKPSDWFSGLNLDVDSEARDRVLTISNGLVENDLLGGTFKGNVDLGTRAMALHGTITPLYPLNSWPGRIPGIGWLFAPEKNSGLFSALYNVHGALNHPVVDLNGWALLLPGVLRLMLPH</sequence>
<evidence type="ECO:0000256" key="1">
    <source>
        <dbReference type="SAM" id="MobiDB-lite"/>
    </source>
</evidence>
<proteinExistence type="predicted"/>
<feature type="compositionally biased region" description="Low complexity" evidence="1">
    <location>
        <begin position="138"/>
        <end position="166"/>
    </location>
</feature>
<reference evidence="2 3" key="1">
    <citation type="submission" date="2019-03" db="EMBL/GenBank/DDBJ databases">
        <title>The complete genome sequence of Swingsia_sp. F3b2 LMG30590(T).</title>
        <authorList>
            <person name="Chua K.-O."/>
            <person name="Chan K.-G."/>
            <person name="See-Too W.-S."/>
        </authorList>
    </citation>
    <scope>NUCLEOTIDE SEQUENCE [LARGE SCALE GENOMIC DNA]</scope>
    <source>
        <strain evidence="2 3">F3b2</strain>
    </source>
</reference>
<feature type="region of interest" description="Disordered" evidence="1">
    <location>
        <begin position="830"/>
        <end position="855"/>
    </location>
</feature>
<dbReference type="RefSeq" id="WP_141443465.1">
    <property type="nucleotide sequence ID" value="NZ_CP038231.1"/>
</dbReference>
<dbReference type="EMBL" id="CP038231">
    <property type="protein sequence ID" value="QDH13757.1"/>
    <property type="molecule type" value="Genomic_DNA"/>
</dbReference>
<protein>
    <submittedName>
        <fullName evidence="2">Uncharacterized protein</fullName>
    </submittedName>
</protein>
<evidence type="ECO:0000313" key="2">
    <source>
        <dbReference type="EMBL" id="QDH13757.1"/>
    </source>
</evidence>
<dbReference type="Proteomes" id="UP000318709">
    <property type="component" value="Chromosome"/>
</dbReference>
<name>A0A4Y6UBB7_9PROT</name>
<dbReference type="PROSITE" id="PS51257">
    <property type="entry name" value="PROKAR_LIPOPROTEIN"/>
    <property type="match status" value="1"/>
</dbReference>
<keyword evidence="3" id="KW-1185">Reference proteome</keyword>
<dbReference type="KEGG" id="swf:E3E12_05660"/>
<dbReference type="AlphaFoldDB" id="A0A4Y6UBB7"/>
<feature type="region of interest" description="Disordered" evidence="1">
    <location>
        <begin position="138"/>
        <end position="176"/>
    </location>
</feature>
<gene>
    <name evidence="2" type="ORF">E3E12_05660</name>
</gene>
<organism evidence="2 3">
    <name type="scientific">Formicincola oecophyllae</name>
    <dbReference type="NCBI Taxonomy" id="2558361"/>
    <lineage>
        <taxon>Bacteria</taxon>
        <taxon>Pseudomonadati</taxon>
        <taxon>Pseudomonadota</taxon>
        <taxon>Alphaproteobacteria</taxon>
        <taxon>Acetobacterales</taxon>
        <taxon>Acetobacteraceae</taxon>
        <taxon>Formicincola</taxon>
    </lineage>
</organism>
<evidence type="ECO:0000313" key="3">
    <source>
        <dbReference type="Proteomes" id="UP000318709"/>
    </source>
</evidence>
<dbReference type="OrthoDB" id="7161641at2"/>